<evidence type="ECO:0000259" key="5">
    <source>
        <dbReference type="Pfam" id="PF00296"/>
    </source>
</evidence>
<dbReference type="InterPro" id="IPR036661">
    <property type="entry name" value="Luciferase-like_sf"/>
</dbReference>
<dbReference type="EMBL" id="JAGIZA010000042">
    <property type="protein sequence ID" value="MBP0496488.1"/>
    <property type="molecule type" value="Genomic_DNA"/>
</dbReference>
<evidence type="ECO:0000256" key="3">
    <source>
        <dbReference type="ARBA" id="ARBA00023002"/>
    </source>
</evidence>
<keyword evidence="3" id="KW-0560">Oxidoreductase</keyword>
<keyword evidence="4" id="KW-0503">Monooxygenase</keyword>
<reference evidence="6" key="1">
    <citation type="submission" date="2021-03" db="EMBL/GenBank/DDBJ databases">
        <authorList>
            <person name="So Y."/>
        </authorList>
    </citation>
    <scope>NUCLEOTIDE SEQUENCE</scope>
    <source>
        <strain evidence="6">SG15</strain>
    </source>
</reference>
<dbReference type="SUPFAM" id="SSF51679">
    <property type="entry name" value="Bacterial luciferase-like"/>
    <property type="match status" value="1"/>
</dbReference>
<dbReference type="GO" id="GO:0016705">
    <property type="term" value="F:oxidoreductase activity, acting on paired donors, with incorporation or reduction of molecular oxygen"/>
    <property type="evidence" value="ECO:0007669"/>
    <property type="project" value="InterPro"/>
</dbReference>
<proteinExistence type="predicted"/>
<gene>
    <name evidence="6" type="ORF">J5Y10_27155</name>
</gene>
<dbReference type="PANTHER" id="PTHR42847">
    <property type="entry name" value="ALKANESULFONATE MONOOXYGENASE"/>
    <property type="match status" value="1"/>
</dbReference>
<dbReference type="InterPro" id="IPR050172">
    <property type="entry name" value="SsuD_RutA_monooxygenase"/>
</dbReference>
<evidence type="ECO:0000313" key="7">
    <source>
        <dbReference type="Proteomes" id="UP000677537"/>
    </source>
</evidence>
<evidence type="ECO:0000256" key="1">
    <source>
        <dbReference type="ARBA" id="ARBA00022630"/>
    </source>
</evidence>
<dbReference type="Pfam" id="PF00296">
    <property type="entry name" value="Bac_luciferase"/>
    <property type="match status" value="1"/>
</dbReference>
<evidence type="ECO:0000313" key="6">
    <source>
        <dbReference type="EMBL" id="MBP0496488.1"/>
    </source>
</evidence>
<dbReference type="Gene3D" id="3.20.20.30">
    <property type="entry name" value="Luciferase-like domain"/>
    <property type="match status" value="1"/>
</dbReference>
<keyword evidence="7" id="KW-1185">Reference proteome</keyword>
<dbReference type="Proteomes" id="UP000677537">
    <property type="component" value="Unassembled WGS sequence"/>
</dbReference>
<feature type="domain" description="Luciferase-like" evidence="5">
    <location>
        <begin position="18"/>
        <end position="343"/>
    </location>
</feature>
<evidence type="ECO:0000256" key="2">
    <source>
        <dbReference type="ARBA" id="ARBA00022643"/>
    </source>
</evidence>
<sequence>MEIDRQRNPLFGPNRFKLGIFSANCDGGLTMSLAPERWKADWDDIVAMARIADQAGLEFILPVAKWRAYQGKAKIYGRSFETLTHGAALGALTQRIAIFCTVHVPLVTPAFAAKAMATIDHITHGRAGLNIVCGWNQEEFDLHGVTIDQEARYDHGLEWFQIWSKLLSGGPEFDWDGRFFKLRRLETDPLSVQRPWPAVMSAGFSPKGRDFAAQAADVLFTNLTQVDQIPGIITDVDSYMANRNRSISVFGMSHVVCRPTRREAEEFFHYFAEEMADTEGQDYYRRMRGTSAGSGASTVVRPFDSRFNVTTGKRFAGAYPGALPLVGTPDDIVAEMAAMSGHGLAGTSIAFLDYLKEIPFFVQEVLPRLEREGLRHKQAG</sequence>
<protein>
    <submittedName>
        <fullName evidence="6">LLM class flavin-dependent oxidoreductase</fullName>
    </submittedName>
</protein>
<name>A0A940MY78_9PROT</name>
<evidence type="ECO:0000256" key="4">
    <source>
        <dbReference type="ARBA" id="ARBA00023033"/>
    </source>
</evidence>
<keyword evidence="1" id="KW-0285">Flavoprotein</keyword>
<dbReference type="GO" id="GO:0004497">
    <property type="term" value="F:monooxygenase activity"/>
    <property type="evidence" value="ECO:0007669"/>
    <property type="project" value="UniProtKB-KW"/>
</dbReference>
<dbReference type="InterPro" id="IPR011251">
    <property type="entry name" value="Luciferase-like_dom"/>
</dbReference>
<comment type="caution">
    <text evidence="6">The sequence shown here is derived from an EMBL/GenBank/DDBJ whole genome shotgun (WGS) entry which is preliminary data.</text>
</comment>
<keyword evidence="2" id="KW-0288">FMN</keyword>
<accession>A0A940MY78</accession>
<dbReference type="RefSeq" id="WP_209377276.1">
    <property type="nucleotide sequence ID" value="NZ_JAGIZA010000042.1"/>
</dbReference>
<dbReference type="PANTHER" id="PTHR42847:SF4">
    <property type="entry name" value="ALKANESULFONATE MONOOXYGENASE-RELATED"/>
    <property type="match status" value="1"/>
</dbReference>
<dbReference type="AlphaFoldDB" id="A0A940MY78"/>
<organism evidence="6 7">
    <name type="scientific">Roseomonas indoligenes</name>
    <dbReference type="NCBI Taxonomy" id="2820811"/>
    <lineage>
        <taxon>Bacteria</taxon>
        <taxon>Pseudomonadati</taxon>
        <taxon>Pseudomonadota</taxon>
        <taxon>Alphaproteobacteria</taxon>
        <taxon>Acetobacterales</taxon>
        <taxon>Roseomonadaceae</taxon>
        <taxon>Roseomonas</taxon>
    </lineage>
</organism>